<name>A0AAD4VBC5_PRUDU</name>
<protein>
    <recommendedName>
        <fullName evidence="3">RNI-like superfamily protein</fullName>
    </recommendedName>
</protein>
<evidence type="ECO:0008006" key="3">
    <source>
        <dbReference type="Google" id="ProtNLM"/>
    </source>
</evidence>
<organism evidence="1 2">
    <name type="scientific">Prunus dulcis</name>
    <name type="common">Almond</name>
    <name type="synonym">Amygdalus dulcis</name>
    <dbReference type="NCBI Taxonomy" id="3755"/>
    <lineage>
        <taxon>Eukaryota</taxon>
        <taxon>Viridiplantae</taxon>
        <taxon>Streptophyta</taxon>
        <taxon>Embryophyta</taxon>
        <taxon>Tracheophyta</taxon>
        <taxon>Spermatophyta</taxon>
        <taxon>Magnoliopsida</taxon>
        <taxon>eudicotyledons</taxon>
        <taxon>Gunneridae</taxon>
        <taxon>Pentapetalae</taxon>
        <taxon>rosids</taxon>
        <taxon>fabids</taxon>
        <taxon>Rosales</taxon>
        <taxon>Rosaceae</taxon>
        <taxon>Amygdaloideae</taxon>
        <taxon>Amygdaleae</taxon>
        <taxon>Prunus</taxon>
    </lineage>
</organism>
<dbReference type="EMBL" id="JAJFAZ020000006">
    <property type="protein sequence ID" value="KAI5321738.1"/>
    <property type="molecule type" value="Genomic_DNA"/>
</dbReference>
<dbReference type="AlphaFoldDB" id="A0AAD4VBC5"/>
<gene>
    <name evidence="1" type="ORF">L3X38_030809</name>
</gene>
<accession>A0AAD4VBC5</accession>
<reference evidence="1 2" key="1">
    <citation type="journal article" date="2022" name="G3 (Bethesda)">
        <title>Whole-genome sequence and methylome profiling of the almond [Prunus dulcis (Mill.) D.A. Webb] cultivar 'Nonpareil'.</title>
        <authorList>
            <person name="D'Amico-Willman K.M."/>
            <person name="Ouma W.Z."/>
            <person name="Meulia T."/>
            <person name="Sideli G.M."/>
            <person name="Gradziel T.M."/>
            <person name="Fresnedo-Ramirez J."/>
        </authorList>
    </citation>
    <scope>NUCLEOTIDE SEQUENCE [LARGE SCALE GENOMIC DNA]</scope>
    <source>
        <strain evidence="1">Clone GOH B32 T37-40</strain>
    </source>
</reference>
<keyword evidence="2" id="KW-1185">Reference proteome</keyword>
<dbReference type="Gene3D" id="3.80.10.10">
    <property type="entry name" value="Ribonuclease Inhibitor"/>
    <property type="match status" value="1"/>
</dbReference>
<proteinExistence type="predicted"/>
<dbReference type="InterPro" id="IPR032675">
    <property type="entry name" value="LRR_dom_sf"/>
</dbReference>
<dbReference type="Proteomes" id="UP001054821">
    <property type="component" value="Chromosome 6"/>
</dbReference>
<sequence>MGINPQNPLNNFGVFEGEKLTVIVILGGEDADGPTGGIDGLQASIDAGHQGTLHRRQRHHVLFSIQQQRPGHSHRNLHIPHRILTSLSQYRLIVKPIQRGCAKLKRFALYLRAGGLTDLGLSYVGQYSQNVRWMLLGYAGESDAGLLEFSKGCPSLQKLEMQHF</sequence>
<comment type="caution">
    <text evidence="1">The sequence shown here is derived from an EMBL/GenBank/DDBJ whole genome shotgun (WGS) entry which is preliminary data.</text>
</comment>
<evidence type="ECO:0000313" key="1">
    <source>
        <dbReference type="EMBL" id="KAI5321738.1"/>
    </source>
</evidence>
<evidence type="ECO:0000313" key="2">
    <source>
        <dbReference type="Proteomes" id="UP001054821"/>
    </source>
</evidence>